<dbReference type="SFLD" id="SFLDS00003">
    <property type="entry name" value="Haloacid_Dehalogenase"/>
    <property type="match status" value="1"/>
</dbReference>
<protein>
    <recommendedName>
        <fullName evidence="5">phosphomannomutase</fullName>
        <ecNumber evidence="5">5.4.2.8</ecNumber>
    </recommendedName>
</protein>
<comment type="cofactor">
    <cofactor evidence="12">
        <name>Mg(2+)</name>
        <dbReference type="ChEBI" id="CHEBI:18420"/>
    </cofactor>
</comment>
<dbReference type="InterPro" id="IPR023214">
    <property type="entry name" value="HAD_sf"/>
</dbReference>
<keyword evidence="9" id="KW-0413">Isomerase</keyword>
<dbReference type="InterPro" id="IPR036412">
    <property type="entry name" value="HAD-like_sf"/>
</dbReference>
<evidence type="ECO:0000313" key="14">
    <source>
        <dbReference type="Proteomes" id="UP000215433"/>
    </source>
</evidence>
<dbReference type="SFLD" id="SFLDG01143">
    <property type="entry name" value="C2.B.3:_Phosphomannomutase_Lik"/>
    <property type="match status" value="1"/>
</dbReference>
<comment type="subcellular location">
    <subcellularLocation>
        <location evidence="1">Cytoplasm</location>
    </subcellularLocation>
</comment>
<keyword evidence="8 12" id="KW-0460">Magnesium</keyword>
<comment type="caution">
    <text evidence="13">The sequence shown here is derived from an EMBL/GenBank/DDBJ whole genome shotgun (WGS) entry which is preliminary data.</text>
</comment>
<organism evidence="13 14">
    <name type="scientific">Bifidobacterium vansinderenii</name>
    <dbReference type="NCBI Taxonomy" id="1984871"/>
    <lineage>
        <taxon>Bacteria</taxon>
        <taxon>Bacillati</taxon>
        <taxon>Actinomycetota</taxon>
        <taxon>Actinomycetes</taxon>
        <taxon>Bifidobacteriales</taxon>
        <taxon>Bifidobacteriaceae</taxon>
        <taxon>Bifidobacterium</taxon>
    </lineage>
</organism>
<dbReference type="UniPathway" id="UPA00126">
    <property type="reaction ID" value="UER00424"/>
</dbReference>
<feature type="binding site" evidence="11">
    <location>
        <position position="197"/>
    </location>
    <ligand>
        <name>alpha-D-mannose 1-phosphate</name>
        <dbReference type="ChEBI" id="CHEBI:58409"/>
    </ligand>
</feature>
<dbReference type="InterPro" id="IPR005002">
    <property type="entry name" value="PMM"/>
</dbReference>
<evidence type="ECO:0000256" key="11">
    <source>
        <dbReference type="PIRSR" id="PIRSR605002-2"/>
    </source>
</evidence>
<dbReference type="SFLD" id="SFLDG01140">
    <property type="entry name" value="C2.B:_Phosphomannomutase_and_P"/>
    <property type="match status" value="1"/>
</dbReference>
<evidence type="ECO:0000256" key="7">
    <source>
        <dbReference type="ARBA" id="ARBA00022723"/>
    </source>
</evidence>
<evidence type="ECO:0000256" key="1">
    <source>
        <dbReference type="ARBA" id="ARBA00004496"/>
    </source>
</evidence>
<feature type="active site" description="Nucleophile" evidence="10">
    <location>
        <position position="27"/>
    </location>
</feature>
<feature type="active site" description="Proton donor/acceptor" evidence="10">
    <location>
        <position position="29"/>
    </location>
</feature>
<evidence type="ECO:0000256" key="12">
    <source>
        <dbReference type="PIRSR" id="PIRSR605002-3"/>
    </source>
</evidence>
<dbReference type="Gene3D" id="3.30.1240.20">
    <property type="match status" value="1"/>
</dbReference>
<dbReference type="SUPFAM" id="SSF56784">
    <property type="entry name" value="HAD-like"/>
    <property type="match status" value="1"/>
</dbReference>
<dbReference type="GO" id="GO:0046872">
    <property type="term" value="F:metal ion binding"/>
    <property type="evidence" value="ECO:0007669"/>
    <property type="project" value="UniProtKB-KW"/>
</dbReference>
<proteinExistence type="inferred from homology"/>
<evidence type="ECO:0000313" key="13">
    <source>
        <dbReference type="EMBL" id="OXM99358.1"/>
    </source>
</evidence>
<evidence type="ECO:0000256" key="2">
    <source>
        <dbReference type="ARBA" id="ARBA00004699"/>
    </source>
</evidence>
<name>A0A229VUR8_9BIFI</name>
<keyword evidence="6" id="KW-0963">Cytoplasm</keyword>
<evidence type="ECO:0000256" key="4">
    <source>
        <dbReference type="ARBA" id="ARBA00011738"/>
    </source>
</evidence>
<dbReference type="Gene3D" id="3.40.50.1000">
    <property type="entry name" value="HAD superfamily/HAD-like"/>
    <property type="match status" value="1"/>
</dbReference>
<dbReference type="InterPro" id="IPR006379">
    <property type="entry name" value="HAD-SF_hydro_IIB"/>
</dbReference>
<dbReference type="Proteomes" id="UP000215433">
    <property type="component" value="Unassembled WGS sequence"/>
</dbReference>
<evidence type="ECO:0000256" key="5">
    <source>
        <dbReference type="ARBA" id="ARBA00012730"/>
    </source>
</evidence>
<dbReference type="GO" id="GO:0004615">
    <property type="term" value="F:phosphomannomutase activity"/>
    <property type="evidence" value="ECO:0007669"/>
    <property type="project" value="UniProtKB-EC"/>
</dbReference>
<feature type="binding site" evidence="12">
    <location>
        <position position="230"/>
    </location>
    <ligand>
        <name>Mg(2+)</name>
        <dbReference type="ChEBI" id="CHEBI:18420"/>
        <label>2</label>
    </ligand>
</feature>
<dbReference type="InterPro" id="IPR043169">
    <property type="entry name" value="PMM_cap"/>
</dbReference>
<dbReference type="AlphaFoldDB" id="A0A229VUR8"/>
<evidence type="ECO:0000256" key="6">
    <source>
        <dbReference type="ARBA" id="ARBA00022490"/>
    </source>
</evidence>
<comment type="similarity">
    <text evidence="3">Belongs to the eukaryotic PMM family.</text>
</comment>
<dbReference type="GO" id="GO:0016791">
    <property type="term" value="F:phosphatase activity"/>
    <property type="evidence" value="ECO:0007669"/>
    <property type="project" value="UniProtKB-ARBA"/>
</dbReference>
<dbReference type="Pfam" id="PF03332">
    <property type="entry name" value="PMM"/>
    <property type="match status" value="1"/>
</dbReference>
<evidence type="ECO:0000256" key="8">
    <source>
        <dbReference type="ARBA" id="ARBA00022842"/>
    </source>
</evidence>
<gene>
    <name evidence="13" type="ORF">Tam10B_2380</name>
</gene>
<keyword evidence="7 12" id="KW-0479">Metal-binding</keyword>
<dbReference type="OrthoDB" id="2241234at2"/>
<dbReference type="EMBL" id="NEWD01000041">
    <property type="protein sequence ID" value="OXM99358.1"/>
    <property type="molecule type" value="Genomic_DNA"/>
</dbReference>
<dbReference type="GO" id="GO:0009298">
    <property type="term" value="P:GDP-mannose biosynthetic process"/>
    <property type="evidence" value="ECO:0007669"/>
    <property type="project" value="UniProtKB-UniPathway"/>
</dbReference>
<sequence>MGDVAIHSWDEVDYGRLGGLIDAVGFDLDTTLAKSKTPMTREMADAFAELTHHIPCAVVSGGKYHLFTNQILAMIGDKADRNNLHLMPTSGTRYYAWNGSSWQCRYAHDLSPEDRDAAIESLTRHAKEQGLWLPDDSIWGDRLEDRGSQITFSALGQLAPVEAKEAWDPDRVKKNRLAAAVAADLPKLTVRSGGSTSIDVVAKGIDKAYAMRQLSGILHVPVSRIAFIGDRMDPDGNDYPTAVAGAYAIRVTCPDDTLEAIRRLTAVLSLTTAE</sequence>
<evidence type="ECO:0000256" key="10">
    <source>
        <dbReference type="PIRSR" id="PIRSR605002-1"/>
    </source>
</evidence>
<feature type="binding site" evidence="11">
    <location>
        <position position="199"/>
    </location>
    <ligand>
        <name>alpha-D-mannose 1-phosphate</name>
        <dbReference type="ChEBI" id="CHEBI:58409"/>
    </ligand>
</feature>
<evidence type="ECO:0000256" key="3">
    <source>
        <dbReference type="ARBA" id="ARBA00009736"/>
    </source>
</evidence>
<dbReference type="RefSeq" id="WP_093961476.1">
    <property type="nucleotide sequence ID" value="NZ_NEWD01000041.1"/>
</dbReference>
<dbReference type="EC" id="5.4.2.8" evidence="5"/>
<feature type="binding site" evidence="11">
    <location>
        <position position="146"/>
    </location>
    <ligand>
        <name>alpha-D-mannose 1-phosphate</name>
        <dbReference type="ChEBI" id="CHEBI:58409"/>
    </ligand>
</feature>
<comment type="pathway">
    <text evidence="2">Nucleotide-sugar biosynthesis; GDP-alpha-D-mannose biosynthesis; alpha-D-mannose 1-phosphate from D-fructose 6-phosphate: step 2/2.</text>
</comment>
<dbReference type="GO" id="GO:0005737">
    <property type="term" value="C:cytoplasm"/>
    <property type="evidence" value="ECO:0007669"/>
    <property type="project" value="UniProtKB-SubCell"/>
</dbReference>
<dbReference type="NCBIfam" id="TIGR01484">
    <property type="entry name" value="HAD-SF-IIB"/>
    <property type="match status" value="1"/>
</dbReference>
<feature type="binding site" evidence="12">
    <location>
        <position position="27"/>
    </location>
    <ligand>
        <name>Mg(2+)</name>
        <dbReference type="ChEBI" id="CHEBI:18420"/>
        <label>1</label>
    </ligand>
</feature>
<accession>A0A229VUR8</accession>
<feature type="binding site" evidence="12">
    <location>
        <position position="29"/>
    </location>
    <ligand>
        <name>Mg(2+)</name>
        <dbReference type="ChEBI" id="CHEBI:18420"/>
        <label>1</label>
    </ligand>
</feature>
<keyword evidence="14" id="KW-1185">Reference proteome</keyword>
<reference evidence="13 14" key="1">
    <citation type="submission" date="2017-05" db="EMBL/GenBank/DDBJ databases">
        <title>Bifidobacterium vansinderenii sp. nov.</title>
        <authorList>
            <person name="Lugli G.A."/>
            <person name="Duranti S."/>
            <person name="Mangifesta M."/>
        </authorList>
    </citation>
    <scope>NUCLEOTIDE SEQUENCE [LARGE SCALE GENOMIC DNA]</scope>
    <source>
        <strain evidence="13 14">Tam10B</strain>
    </source>
</reference>
<comment type="subunit">
    <text evidence="4">Homodimer.</text>
</comment>
<evidence type="ECO:0000256" key="9">
    <source>
        <dbReference type="ARBA" id="ARBA00023235"/>
    </source>
</evidence>